<dbReference type="InterPro" id="IPR036058">
    <property type="entry name" value="Kazal_dom_sf"/>
</dbReference>
<comment type="caution">
    <text evidence="3">The sequence shown here is derived from an EMBL/GenBank/DDBJ whole genome shotgun (WGS) entry which is preliminary data.</text>
</comment>
<dbReference type="SUPFAM" id="SSF100895">
    <property type="entry name" value="Kazal-type serine protease inhibitors"/>
    <property type="match status" value="1"/>
</dbReference>
<keyword evidence="1" id="KW-0732">Signal</keyword>
<dbReference type="SMART" id="SM00280">
    <property type="entry name" value="KAZAL"/>
    <property type="match status" value="1"/>
</dbReference>
<dbReference type="InterPro" id="IPR002350">
    <property type="entry name" value="Kazal_dom"/>
</dbReference>
<protein>
    <recommendedName>
        <fullName evidence="2">Kazal-like domain-containing protein</fullName>
    </recommendedName>
</protein>
<reference evidence="3" key="1">
    <citation type="journal article" date="2023" name="G3 (Bethesda)">
        <title>Whole genome assembly and annotation of the endangered Caribbean coral Acropora cervicornis.</title>
        <authorList>
            <person name="Selwyn J.D."/>
            <person name="Vollmer S.V."/>
        </authorList>
    </citation>
    <scope>NUCLEOTIDE SEQUENCE</scope>
    <source>
        <strain evidence="3">K2</strain>
    </source>
</reference>
<evidence type="ECO:0000313" key="3">
    <source>
        <dbReference type="EMBL" id="KAK2564833.1"/>
    </source>
</evidence>
<evidence type="ECO:0000256" key="1">
    <source>
        <dbReference type="SAM" id="SignalP"/>
    </source>
</evidence>
<dbReference type="CDD" id="cd00104">
    <property type="entry name" value="KAZAL_FS"/>
    <property type="match status" value="1"/>
</dbReference>
<feature type="chain" id="PRO_5042151558" description="Kazal-like domain-containing protein" evidence="1">
    <location>
        <begin position="21"/>
        <end position="100"/>
    </location>
</feature>
<reference evidence="3" key="2">
    <citation type="journal article" date="2023" name="Science">
        <title>Genomic signatures of disease resistance in endangered staghorn corals.</title>
        <authorList>
            <person name="Vollmer S.V."/>
            <person name="Selwyn J.D."/>
            <person name="Despard B.A."/>
            <person name="Roesel C.L."/>
        </authorList>
    </citation>
    <scope>NUCLEOTIDE SEQUENCE</scope>
    <source>
        <strain evidence="3">K2</strain>
    </source>
</reference>
<organism evidence="3 4">
    <name type="scientific">Acropora cervicornis</name>
    <name type="common">Staghorn coral</name>
    <dbReference type="NCBI Taxonomy" id="6130"/>
    <lineage>
        <taxon>Eukaryota</taxon>
        <taxon>Metazoa</taxon>
        <taxon>Cnidaria</taxon>
        <taxon>Anthozoa</taxon>
        <taxon>Hexacorallia</taxon>
        <taxon>Scleractinia</taxon>
        <taxon>Astrocoeniina</taxon>
        <taxon>Acroporidae</taxon>
        <taxon>Acropora</taxon>
    </lineage>
</organism>
<accession>A0AAD9QP28</accession>
<evidence type="ECO:0000313" key="4">
    <source>
        <dbReference type="Proteomes" id="UP001249851"/>
    </source>
</evidence>
<dbReference type="EMBL" id="JARQWQ010000021">
    <property type="protein sequence ID" value="KAK2564833.1"/>
    <property type="molecule type" value="Genomic_DNA"/>
</dbReference>
<sequence>MDKILAVFLILLILTIFAVGLSSPSDCPVKCEVLFDPVCGSNRQTYKTTCHLKRYNCFEKLREKVIVVHKGECLAKEDDETEPHKSYKCMRVGRGKYLNC</sequence>
<name>A0AAD9QP28_ACRCE</name>
<dbReference type="Pfam" id="PF07648">
    <property type="entry name" value="Kazal_2"/>
    <property type="match status" value="1"/>
</dbReference>
<feature type="domain" description="Kazal-like" evidence="2">
    <location>
        <begin position="21"/>
        <end position="75"/>
    </location>
</feature>
<dbReference type="Gene3D" id="3.30.60.30">
    <property type="match status" value="1"/>
</dbReference>
<dbReference type="PROSITE" id="PS51465">
    <property type="entry name" value="KAZAL_2"/>
    <property type="match status" value="1"/>
</dbReference>
<dbReference type="Proteomes" id="UP001249851">
    <property type="component" value="Unassembled WGS sequence"/>
</dbReference>
<feature type="signal peptide" evidence="1">
    <location>
        <begin position="1"/>
        <end position="20"/>
    </location>
</feature>
<proteinExistence type="predicted"/>
<keyword evidence="4" id="KW-1185">Reference proteome</keyword>
<dbReference type="AlphaFoldDB" id="A0AAD9QP28"/>
<gene>
    <name evidence="3" type="ORF">P5673_011526</name>
</gene>
<evidence type="ECO:0000259" key="2">
    <source>
        <dbReference type="PROSITE" id="PS51465"/>
    </source>
</evidence>